<evidence type="ECO:0000256" key="1">
    <source>
        <dbReference type="ARBA" id="ARBA00001864"/>
    </source>
</evidence>
<dbReference type="Proteomes" id="UP000004431">
    <property type="component" value="Unassembled WGS sequence"/>
</dbReference>
<dbReference type="EC" id="4.2.1.10" evidence="5 13"/>
<feature type="active site" description="Phosphocysteine intermediate; for EIIB activity" evidence="14">
    <location>
        <position position="26"/>
    </location>
</feature>
<proteinExistence type="inferred from homology"/>
<feature type="active site" description="Proton acceptor" evidence="13">
    <location>
        <position position="254"/>
    </location>
</feature>
<dbReference type="Gene3D" id="3.30.1360.60">
    <property type="entry name" value="Glucose permease domain IIB"/>
    <property type="match status" value="1"/>
</dbReference>
<dbReference type="SUPFAM" id="SSF55604">
    <property type="entry name" value="Glucose permease domain IIB"/>
    <property type="match status" value="1"/>
</dbReference>
<keyword evidence="10" id="KW-0418">Kinase</keyword>
<dbReference type="PROSITE" id="PS51098">
    <property type="entry name" value="PTS_EIIB_TYPE_1"/>
    <property type="match status" value="1"/>
</dbReference>
<comment type="function">
    <text evidence="13">Catalyzes a trans-dehydration via an enolate intermediate.</text>
</comment>
<dbReference type="Gene3D" id="3.40.50.9100">
    <property type="entry name" value="Dehydroquinase, class II"/>
    <property type="match status" value="1"/>
</dbReference>
<dbReference type="InterPro" id="IPR036878">
    <property type="entry name" value="Glu_permease_IIB"/>
</dbReference>
<dbReference type="NCBIfam" id="NF003805">
    <property type="entry name" value="PRK05395.1-2"/>
    <property type="match status" value="1"/>
</dbReference>
<dbReference type="Pfam" id="PF00367">
    <property type="entry name" value="PTS_EIIB"/>
    <property type="match status" value="1"/>
</dbReference>
<evidence type="ECO:0000256" key="15">
    <source>
        <dbReference type="SAM" id="MobiDB-lite"/>
    </source>
</evidence>
<dbReference type="NCBIfam" id="NF003807">
    <property type="entry name" value="PRK05395.1-4"/>
    <property type="match status" value="1"/>
</dbReference>
<evidence type="ECO:0000256" key="8">
    <source>
        <dbReference type="ARBA" id="ARBA00022679"/>
    </source>
</evidence>
<dbReference type="PANTHER" id="PTHR21272:SF3">
    <property type="entry name" value="CATABOLIC 3-DEHYDROQUINASE"/>
    <property type="match status" value="1"/>
</dbReference>
<keyword evidence="12 13" id="KW-0456">Lyase</keyword>
<evidence type="ECO:0000256" key="13">
    <source>
        <dbReference type="HAMAP-Rule" id="MF_00169"/>
    </source>
</evidence>
<feature type="domain" description="PTS EIIB type-1" evidence="16">
    <location>
        <begin position="4"/>
        <end position="88"/>
    </location>
</feature>
<dbReference type="EMBL" id="AEDQ01000017">
    <property type="protein sequence ID" value="EFL44182.1"/>
    <property type="molecule type" value="Genomic_DNA"/>
</dbReference>
<evidence type="ECO:0000313" key="18">
    <source>
        <dbReference type="Proteomes" id="UP000004431"/>
    </source>
</evidence>
<comment type="similarity">
    <text evidence="3 13">Belongs to the type-II 3-dehydroquinase family.</text>
</comment>
<keyword evidence="9" id="KW-0598">Phosphotransferase system</keyword>
<evidence type="ECO:0000256" key="14">
    <source>
        <dbReference type="PROSITE-ProRule" id="PRU00421"/>
    </source>
</evidence>
<feature type="binding site" evidence="13">
    <location>
        <position position="319"/>
    </location>
    <ligand>
        <name>substrate</name>
    </ligand>
</feature>
<feature type="binding site" evidence="13">
    <location>
        <position position="306"/>
    </location>
    <ligand>
        <name>substrate</name>
    </ligand>
</feature>
<comment type="subunit">
    <text evidence="4 13">Homododecamer.</text>
</comment>
<dbReference type="SUPFAM" id="SSF52304">
    <property type="entry name" value="Type II 3-dehydroquinate dehydratase"/>
    <property type="match status" value="1"/>
</dbReference>
<dbReference type="PROSITE" id="PS01029">
    <property type="entry name" value="DEHYDROQUINASE_II"/>
    <property type="match status" value="1"/>
</dbReference>
<dbReference type="InterPro" id="IPR001874">
    <property type="entry name" value="DHquinase_II"/>
</dbReference>
<dbReference type="InterPro" id="IPR018113">
    <property type="entry name" value="PTrfase_EIIB_Cys"/>
</dbReference>
<dbReference type="PANTHER" id="PTHR21272">
    <property type="entry name" value="CATABOLIC 3-DEHYDROQUINASE"/>
    <property type="match status" value="1"/>
</dbReference>
<feature type="region of interest" description="Disordered" evidence="15">
    <location>
        <begin position="179"/>
        <end position="200"/>
    </location>
</feature>
<dbReference type="NCBIfam" id="NF003806">
    <property type="entry name" value="PRK05395.1-3"/>
    <property type="match status" value="1"/>
</dbReference>
<keyword evidence="18" id="KW-1185">Reference proteome</keyword>
<evidence type="ECO:0000256" key="10">
    <source>
        <dbReference type="ARBA" id="ARBA00022777"/>
    </source>
</evidence>
<evidence type="ECO:0000256" key="7">
    <source>
        <dbReference type="ARBA" id="ARBA00022597"/>
    </source>
</evidence>
<reference evidence="17 18" key="1">
    <citation type="submission" date="2010-08" db="EMBL/GenBank/DDBJ databases">
        <authorList>
            <person name="Durkin A.S."/>
            <person name="Madupu R."/>
            <person name="Torralba M."/>
            <person name="Gillis M."/>
            <person name="Methe B."/>
            <person name="Sutton G."/>
            <person name="Nelson K.E."/>
        </authorList>
    </citation>
    <scope>NUCLEOTIDE SEQUENCE [LARGE SCALE GENOMIC DNA]</scope>
    <source>
        <strain evidence="17 18">PB189-T1-4</strain>
    </source>
</reference>
<protein>
    <recommendedName>
        <fullName evidence="5 13">3-dehydroquinate dehydratase</fullName>
        <shortName evidence="13">3-dehydroquinase</shortName>
        <ecNumber evidence="5 13">4.2.1.10</ecNumber>
    </recommendedName>
    <alternativeName>
        <fullName evidence="13">Type II DHQase</fullName>
    </alternativeName>
</protein>
<dbReference type="Pfam" id="PF01220">
    <property type="entry name" value="DHquinase_II"/>
    <property type="match status" value="1"/>
</dbReference>
<dbReference type="InterPro" id="IPR001996">
    <property type="entry name" value="PTS_IIB_1"/>
</dbReference>
<keyword evidence="7" id="KW-0762">Sugar transport</keyword>
<dbReference type="GO" id="GO:0003855">
    <property type="term" value="F:3-dehydroquinate dehydratase activity"/>
    <property type="evidence" value="ECO:0007669"/>
    <property type="project" value="UniProtKB-EC"/>
</dbReference>
<evidence type="ECO:0000256" key="9">
    <source>
        <dbReference type="ARBA" id="ARBA00022683"/>
    </source>
</evidence>
<dbReference type="CDD" id="cd00466">
    <property type="entry name" value="DHQase_II"/>
    <property type="match status" value="1"/>
</dbReference>
<gene>
    <name evidence="13 17" type="primary">aroQ</name>
    <name evidence="17" type="ORF">HMPREF9248_1070</name>
</gene>
<feature type="compositionally biased region" description="Polar residues" evidence="15">
    <location>
        <begin position="185"/>
        <end position="200"/>
    </location>
</feature>
<dbReference type="HAMAP" id="MF_00169">
    <property type="entry name" value="AroQ"/>
    <property type="match status" value="1"/>
</dbReference>
<comment type="catalytic activity">
    <reaction evidence="1 13">
        <text>3-dehydroquinate = 3-dehydroshikimate + H2O</text>
        <dbReference type="Rhea" id="RHEA:21096"/>
        <dbReference type="ChEBI" id="CHEBI:15377"/>
        <dbReference type="ChEBI" id="CHEBI:16630"/>
        <dbReference type="ChEBI" id="CHEBI:32364"/>
        <dbReference type="EC" id="4.2.1.10"/>
    </reaction>
</comment>
<comment type="pathway">
    <text evidence="2 13">Metabolic intermediate biosynthesis; chorismate biosynthesis; chorismate from D-erythrose 4-phosphate and phosphoenolpyruvate: step 3/7.</text>
</comment>
<organism evidence="17 18">
    <name type="scientific">Fannyhessea vaginae PB189-T1-4</name>
    <dbReference type="NCBI Taxonomy" id="866774"/>
    <lineage>
        <taxon>Bacteria</taxon>
        <taxon>Bacillati</taxon>
        <taxon>Actinomycetota</taxon>
        <taxon>Coriobacteriia</taxon>
        <taxon>Coriobacteriales</taxon>
        <taxon>Atopobiaceae</taxon>
        <taxon>Fannyhessea</taxon>
    </lineage>
</organism>
<keyword evidence="8" id="KW-0808">Transferase</keyword>
<evidence type="ECO:0000259" key="16">
    <source>
        <dbReference type="PROSITE" id="PS51098"/>
    </source>
</evidence>
<feature type="active site" description="Proton donor" evidence="13">
    <location>
        <position position="332"/>
    </location>
</feature>
<evidence type="ECO:0000313" key="17">
    <source>
        <dbReference type="EMBL" id="EFL44182.1"/>
    </source>
</evidence>
<evidence type="ECO:0000256" key="2">
    <source>
        <dbReference type="ARBA" id="ARBA00004902"/>
    </source>
</evidence>
<keyword evidence="6" id="KW-0813">Transport</keyword>
<sequence>MTYEEIAASILACLGGKNNIRANALCMTRLRVHVATPTLIDAEGIENLSGVLGLLQRNDTSYEIVCRPTKVQNIFSAFCNITGLPNDLTACDNTAGAQKPTGARMTNKPALDVHVHDVRATTSAQNTPDEHSHLPHNVSDAVRPYGQLHTEGAQGAFQCAGLSEAEELTRMLLLSEPGAHEAGEQKSNTPAQNTRQPSRQAAANDTLLNFDVVDDEHVQTAHAHTRKGAHDELHVLVLNGPNINLLGLREPGIYGNQTYSHLIDVCETSAQREGFASCVCFQSNHEGELVDAIQQARGVYEGIVFNPAAYTHTSIALLDALKAVNIPTVEVHISDVPAREDFRQISYIRPACIATVMGKGIDGYAEAMHLLAQHIHETRGA</sequence>
<dbReference type="InterPro" id="IPR018509">
    <property type="entry name" value="DHquinase_II_CS"/>
</dbReference>
<evidence type="ECO:0000256" key="11">
    <source>
        <dbReference type="ARBA" id="ARBA00023141"/>
    </source>
</evidence>
<evidence type="ECO:0000256" key="12">
    <source>
        <dbReference type="ARBA" id="ARBA00023239"/>
    </source>
</evidence>
<evidence type="ECO:0000256" key="4">
    <source>
        <dbReference type="ARBA" id="ARBA00011193"/>
    </source>
</evidence>
<evidence type="ECO:0000256" key="6">
    <source>
        <dbReference type="ARBA" id="ARBA00022448"/>
    </source>
</evidence>
<dbReference type="RefSeq" id="WP_006303890.1">
    <property type="nucleotide sequence ID" value="NZ_AEDQ01000017.1"/>
</dbReference>
<evidence type="ECO:0000256" key="3">
    <source>
        <dbReference type="ARBA" id="ARBA00011037"/>
    </source>
</evidence>
<dbReference type="InterPro" id="IPR036441">
    <property type="entry name" value="DHquinase_II_sf"/>
</dbReference>
<name>A0ABP2IYP8_9ACTN</name>
<dbReference type="NCBIfam" id="TIGR01088">
    <property type="entry name" value="aroQ"/>
    <property type="match status" value="1"/>
</dbReference>
<feature type="binding site" evidence="13">
    <location>
        <begin position="333"/>
        <end position="334"/>
    </location>
    <ligand>
        <name>substrate</name>
    </ligand>
</feature>
<feature type="binding site" evidence="13">
    <location>
        <position position="343"/>
    </location>
    <ligand>
        <name>substrate</name>
    </ligand>
</feature>
<comment type="caution">
    <text evidence="17">The sequence shown here is derived from an EMBL/GenBank/DDBJ whole genome shotgun (WGS) entry which is preliminary data.</text>
</comment>
<keyword evidence="13" id="KW-0028">Amino-acid biosynthesis</keyword>
<keyword evidence="11 13" id="KW-0057">Aromatic amino acid biosynthesis</keyword>
<feature type="binding site" evidence="13">
    <location>
        <position position="312"/>
    </location>
    <ligand>
        <name>substrate</name>
    </ligand>
</feature>
<accession>A0ABP2IYP8</accession>
<evidence type="ECO:0000256" key="5">
    <source>
        <dbReference type="ARBA" id="ARBA00012060"/>
    </source>
</evidence>
<feature type="site" description="Transition state stabilizer" evidence="13">
    <location>
        <position position="249"/>
    </location>
</feature>